<keyword evidence="1" id="KW-1133">Transmembrane helix</keyword>
<reference evidence="2 3" key="1">
    <citation type="journal article" date="2021" name="Sci. Rep.">
        <title>The distribution of antibiotic resistance genes in chicken gut microbiota commensals.</title>
        <authorList>
            <person name="Juricova H."/>
            <person name="Matiasovicova J."/>
            <person name="Kubasova T."/>
            <person name="Cejkova D."/>
            <person name="Rychlik I."/>
        </authorList>
    </citation>
    <scope>NUCLEOTIDE SEQUENCE [LARGE SCALE GENOMIC DNA]</scope>
    <source>
        <strain evidence="2 3">An425</strain>
    </source>
</reference>
<protein>
    <submittedName>
        <fullName evidence="2">Uncharacterized protein</fullName>
    </submittedName>
</protein>
<comment type="caution">
    <text evidence="2">The sequence shown here is derived from an EMBL/GenBank/DDBJ whole genome shotgun (WGS) entry which is preliminary data.</text>
</comment>
<evidence type="ECO:0000313" key="2">
    <source>
        <dbReference type="EMBL" id="MBM6875651.1"/>
    </source>
</evidence>
<organism evidence="2 3">
    <name type="scientific">Fusobacterium mortiferum</name>
    <dbReference type="NCBI Taxonomy" id="850"/>
    <lineage>
        <taxon>Bacteria</taxon>
        <taxon>Fusobacteriati</taxon>
        <taxon>Fusobacteriota</taxon>
        <taxon>Fusobacteriia</taxon>
        <taxon>Fusobacteriales</taxon>
        <taxon>Fusobacteriaceae</taxon>
        <taxon>Fusobacterium</taxon>
    </lineage>
</organism>
<sequence>MLDNLWKCKTYYAAFGAGQSSLEIPLNIDESFKIHSITSTLNSNDGNIGPNSQVYLISGNKLKVILFLAGNIYTVKINAGFMIAVWYSIEN</sequence>
<name>A0ABS2G2K9_FUSMR</name>
<proteinExistence type="predicted"/>
<feature type="transmembrane region" description="Helical" evidence="1">
    <location>
        <begin position="64"/>
        <end position="89"/>
    </location>
</feature>
<dbReference type="EMBL" id="JACJLT010000081">
    <property type="protein sequence ID" value="MBM6875651.1"/>
    <property type="molecule type" value="Genomic_DNA"/>
</dbReference>
<keyword evidence="3" id="KW-1185">Reference proteome</keyword>
<keyword evidence="1" id="KW-0472">Membrane</keyword>
<evidence type="ECO:0000256" key="1">
    <source>
        <dbReference type="SAM" id="Phobius"/>
    </source>
</evidence>
<dbReference type="Proteomes" id="UP000728968">
    <property type="component" value="Unassembled WGS sequence"/>
</dbReference>
<dbReference type="RefSeq" id="WP_204716413.1">
    <property type="nucleotide sequence ID" value="NZ_JACJLT010000081.1"/>
</dbReference>
<accession>A0ABS2G2K9</accession>
<keyword evidence="1" id="KW-0812">Transmembrane</keyword>
<evidence type="ECO:0000313" key="3">
    <source>
        <dbReference type="Proteomes" id="UP000728968"/>
    </source>
</evidence>
<gene>
    <name evidence="2" type="ORF">H6A04_08320</name>
</gene>